<dbReference type="PROSITE" id="PS50082">
    <property type="entry name" value="WD_REPEATS_2"/>
    <property type="match status" value="2"/>
</dbReference>
<dbReference type="PANTHER" id="PTHR19918:SF4">
    <property type="entry name" value="CELL DIVISION CYCLE PROTEIN 20 HOMOLOG B"/>
    <property type="match status" value="1"/>
</dbReference>
<keyword evidence="6" id="KW-0132">Cell division</keyword>
<proteinExistence type="inferred from homology"/>
<dbReference type="SMART" id="SM00320">
    <property type="entry name" value="WD40"/>
    <property type="match status" value="4"/>
</dbReference>
<organism evidence="6 7">
    <name type="scientific">Pteropus alecto</name>
    <name type="common">Black flying fox</name>
    <dbReference type="NCBI Taxonomy" id="9402"/>
    <lineage>
        <taxon>Eukaryota</taxon>
        <taxon>Metazoa</taxon>
        <taxon>Chordata</taxon>
        <taxon>Craniata</taxon>
        <taxon>Vertebrata</taxon>
        <taxon>Euteleostomi</taxon>
        <taxon>Mammalia</taxon>
        <taxon>Eutheria</taxon>
        <taxon>Laurasiatheria</taxon>
        <taxon>Chiroptera</taxon>
        <taxon>Yinpterochiroptera</taxon>
        <taxon>Pteropodoidea</taxon>
        <taxon>Pteropodidae</taxon>
        <taxon>Pteropodinae</taxon>
        <taxon>Pteropus</taxon>
    </lineage>
</organism>
<gene>
    <name evidence="6" type="ORF">PAL_GLEAN10009665</name>
</gene>
<dbReference type="InterPro" id="IPR033010">
    <property type="entry name" value="Cdc20/Fizzy"/>
</dbReference>
<dbReference type="PANTHER" id="PTHR19918">
    <property type="entry name" value="CELL DIVISION CYCLE 20 CDC20 FIZZY -RELATED"/>
    <property type="match status" value="1"/>
</dbReference>
<evidence type="ECO:0000256" key="2">
    <source>
        <dbReference type="ARBA" id="ARBA00022574"/>
    </source>
</evidence>
<protein>
    <submittedName>
        <fullName evidence="6">Cell division cycle protein 20 like protein B</fullName>
    </submittedName>
</protein>
<evidence type="ECO:0000313" key="6">
    <source>
        <dbReference type="EMBL" id="ELK12187.1"/>
    </source>
</evidence>
<dbReference type="FunCoup" id="L5KLI4">
    <property type="interactions" value="2"/>
</dbReference>
<evidence type="ECO:0000256" key="1">
    <source>
        <dbReference type="ARBA" id="ARBA00006445"/>
    </source>
</evidence>
<dbReference type="Pfam" id="PF24807">
    <property type="entry name" value="WD40_CDC20-Fz"/>
    <property type="match status" value="1"/>
</dbReference>
<dbReference type="GO" id="GO:1905786">
    <property type="term" value="P:positive regulation of anaphase-promoting complex-dependent catabolic process"/>
    <property type="evidence" value="ECO:0007669"/>
    <property type="project" value="TreeGrafter"/>
</dbReference>
<evidence type="ECO:0000259" key="5">
    <source>
        <dbReference type="Pfam" id="PF24807"/>
    </source>
</evidence>
<reference evidence="7" key="1">
    <citation type="journal article" date="2013" name="Science">
        <title>Comparative analysis of bat genomes provides insight into the evolution of flight and immunity.</title>
        <authorList>
            <person name="Zhang G."/>
            <person name="Cowled C."/>
            <person name="Shi Z."/>
            <person name="Huang Z."/>
            <person name="Bishop-Lilly K.A."/>
            <person name="Fang X."/>
            <person name="Wynne J.W."/>
            <person name="Xiong Z."/>
            <person name="Baker M.L."/>
            <person name="Zhao W."/>
            <person name="Tachedjian M."/>
            <person name="Zhu Y."/>
            <person name="Zhou P."/>
            <person name="Jiang X."/>
            <person name="Ng J."/>
            <person name="Yang L."/>
            <person name="Wu L."/>
            <person name="Xiao J."/>
            <person name="Feng Y."/>
            <person name="Chen Y."/>
            <person name="Sun X."/>
            <person name="Zhang Y."/>
            <person name="Marsh G.A."/>
            <person name="Crameri G."/>
            <person name="Broder C.C."/>
            <person name="Frey K.G."/>
            <person name="Wang L.F."/>
            <person name="Wang J."/>
        </authorList>
    </citation>
    <scope>NUCLEOTIDE SEQUENCE [LARGE SCALE GENOMIC DNA]</scope>
</reference>
<name>L5KLI4_PTEAL</name>
<keyword evidence="6" id="KW-0131">Cell cycle</keyword>
<dbReference type="eggNOG" id="KOG0305">
    <property type="taxonomic scope" value="Eukaryota"/>
</dbReference>
<dbReference type="STRING" id="9402.L5KLI4"/>
<sequence>MKRLSAEVPVASSPITTRWRQSQTGDLAFHSFGEEHSTTDLEASRSVLKITPDKETLILGSYDESLMTPIKGSFETNNSTLHFCKTPHALDGSWKENIALKGQKYLNQLFSTQKVAQQVNGKMQLCEQSQCVWEDLNILDWNFQNLVAIALGSSAYIWNGETHNGIENVDLCLTCNYVSSVSWIKEGNCLAVGTSEGEVQLWDVVTKKRLRNMLGHLSVVGALSWNHSILSSGSRLGRVYHYDVRVAQHHVGTLHHKQAVCALKWSPDGRLLSSGCSDGLLTIWPHDPGVTAQSQPIKVIPHPTAVKAMDWCPWQSAVLAVGGGMEDGRLHILDINTEQSIQSPSTNSQICSLIWLPKTKEIATGQGTPKNDVTVWACSALARSGGFFGK</sequence>
<dbReference type="Proteomes" id="UP000010552">
    <property type="component" value="Unassembled WGS sequence"/>
</dbReference>
<dbReference type="GO" id="GO:0005680">
    <property type="term" value="C:anaphase-promoting complex"/>
    <property type="evidence" value="ECO:0007669"/>
    <property type="project" value="TreeGrafter"/>
</dbReference>
<keyword evidence="2 4" id="KW-0853">WD repeat</keyword>
<feature type="repeat" description="WD" evidence="4">
    <location>
        <begin position="178"/>
        <end position="212"/>
    </location>
</feature>
<dbReference type="InterPro" id="IPR036322">
    <property type="entry name" value="WD40_repeat_dom_sf"/>
</dbReference>
<dbReference type="InterPro" id="IPR056150">
    <property type="entry name" value="WD40_CDC20-Fz"/>
</dbReference>
<keyword evidence="7" id="KW-1185">Reference proteome</keyword>
<evidence type="ECO:0000256" key="3">
    <source>
        <dbReference type="ARBA" id="ARBA00022737"/>
    </source>
</evidence>
<keyword evidence="3" id="KW-0677">Repeat</keyword>
<feature type="repeat" description="WD" evidence="4">
    <location>
        <begin position="253"/>
        <end position="284"/>
    </location>
</feature>
<dbReference type="SUPFAM" id="SSF50978">
    <property type="entry name" value="WD40 repeat-like"/>
    <property type="match status" value="1"/>
</dbReference>
<evidence type="ECO:0000256" key="4">
    <source>
        <dbReference type="PROSITE-ProRule" id="PRU00221"/>
    </source>
</evidence>
<dbReference type="EMBL" id="KB030662">
    <property type="protein sequence ID" value="ELK12187.1"/>
    <property type="molecule type" value="Genomic_DNA"/>
</dbReference>
<dbReference type="GO" id="GO:0051301">
    <property type="term" value="P:cell division"/>
    <property type="evidence" value="ECO:0007669"/>
    <property type="project" value="UniProtKB-KW"/>
</dbReference>
<accession>L5KLI4</accession>
<dbReference type="AlphaFoldDB" id="L5KLI4"/>
<dbReference type="Gene3D" id="2.130.10.10">
    <property type="entry name" value="YVTN repeat-like/Quinoprotein amine dehydrogenase"/>
    <property type="match status" value="1"/>
</dbReference>
<dbReference type="InterPro" id="IPR015943">
    <property type="entry name" value="WD40/YVTN_repeat-like_dom_sf"/>
</dbReference>
<dbReference type="GO" id="GO:0010997">
    <property type="term" value="F:anaphase-promoting complex binding"/>
    <property type="evidence" value="ECO:0007669"/>
    <property type="project" value="InterPro"/>
</dbReference>
<dbReference type="InterPro" id="IPR001680">
    <property type="entry name" value="WD40_rpt"/>
</dbReference>
<evidence type="ECO:0000313" key="7">
    <source>
        <dbReference type="Proteomes" id="UP000010552"/>
    </source>
</evidence>
<dbReference type="GO" id="GO:0031145">
    <property type="term" value="P:anaphase-promoting complex-dependent catabolic process"/>
    <property type="evidence" value="ECO:0007669"/>
    <property type="project" value="TreeGrafter"/>
</dbReference>
<dbReference type="PROSITE" id="PS50294">
    <property type="entry name" value="WD_REPEATS_REGION"/>
    <property type="match status" value="1"/>
</dbReference>
<dbReference type="InParanoid" id="L5KLI4"/>
<dbReference type="GO" id="GO:1990757">
    <property type="term" value="F:ubiquitin ligase activator activity"/>
    <property type="evidence" value="ECO:0007669"/>
    <property type="project" value="TreeGrafter"/>
</dbReference>
<comment type="similarity">
    <text evidence="1">Belongs to the WD repeat CDC20/Fizzy family.</text>
</comment>
<feature type="domain" description="CDC20/Fizzy WD40" evidence="5">
    <location>
        <begin position="136"/>
        <end position="382"/>
    </location>
</feature>